<proteinExistence type="predicted"/>
<reference evidence="3" key="1">
    <citation type="journal article" date="2023" name="Mol. Phylogenet. Evol.">
        <title>Genome-scale phylogeny and comparative genomics of the fungal order Sordariales.</title>
        <authorList>
            <person name="Hensen N."/>
            <person name="Bonometti L."/>
            <person name="Westerberg I."/>
            <person name="Brannstrom I.O."/>
            <person name="Guillou S."/>
            <person name="Cros-Aarteil S."/>
            <person name="Calhoun S."/>
            <person name="Haridas S."/>
            <person name="Kuo A."/>
            <person name="Mondo S."/>
            <person name="Pangilinan J."/>
            <person name="Riley R."/>
            <person name="LaButti K."/>
            <person name="Andreopoulos B."/>
            <person name="Lipzen A."/>
            <person name="Chen C."/>
            <person name="Yan M."/>
            <person name="Daum C."/>
            <person name="Ng V."/>
            <person name="Clum A."/>
            <person name="Steindorff A."/>
            <person name="Ohm R.A."/>
            <person name="Martin F."/>
            <person name="Silar P."/>
            <person name="Natvig D.O."/>
            <person name="Lalanne C."/>
            <person name="Gautier V."/>
            <person name="Ament-Velasquez S.L."/>
            <person name="Kruys A."/>
            <person name="Hutchinson M.I."/>
            <person name="Powell A.J."/>
            <person name="Barry K."/>
            <person name="Miller A.N."/>
            <person name="Grigoriev I.V."/>
            <person name="Debuchy R."/>
            <person name="Gladieux P."/>
            <person name="Hiltunen Thoren M."/>
            <person name="Johannesson H."/>
        </authorList>
    </citation>
    <scope>NUCLEOTIDE SEQUENCE [LARGE SCALE GENOMIC DNA]</scope>
    <source>
        <strain evidence="3">CBS 340.73</strain>
    </source>
</reference>
<feature type="compositionally biased region" description="Polar residues" evidence="1">
    <location>
        <begin position="291"/>
        <end position="308"/>
    </location>
</feature>
<name>A0AAN6N502_9PEZI</name>
<evidence type="ECO:0000256" key="1">
    <source>
        <dbReference type="SAM" id="MobiDB-lite"/>
    </source>
</evidence>
<feature type="region of interest" description="Disordered" evidence="1">
    <location>
        <begin position="237"/>
        <end position="261"/>
    </location>
</feature>
<accession>A0AAN6N502</accession>
<feature type="region of interest" description="Disordered" evidence="1">
    <location>
        <begin position="289"/>
        <end position="308"/>
    </location>
</feature>
<dbReference type="Proteomes" id="UP001303473">
    <property type="component" value="Unassembled WGS sequence"/>
</dbReference>
<dbReference type="EMBL" id="MU853814">
    <property type="protein sequence ID" value="KAK3939292.1"/>
    <property type="molecule type" value="Genomic_DNA"/>
</dbReference>
<sequence>MTNSLGGQLIMPAGVIGRTWTRMRPTQNLESPTGRSFPSVHGIADPQGRSVVVIAPELDPVPPCFPQPAPFRGQPLEMKISHLSGFTPGTTDSVPTGCAKPECYLDGITVTQWESITTTNELTAASCTNGSTVSRALDGQPDSSTPTTSASHFNSQSYLGYEGRHHHIRLTKVLHVCTNPREKHRESWPQPAVVVTQEQMRHPSQSSLEPHTALFPRRREAVAKIPVAAPGVRVCPSGPGLGGGPDEGSTSTTAGLHLSHSSATPDAASAWTLRLPVDPPVHSFCVPPSVPRSQENLPLMTNPSLSPN</sequence>
<organism evidence="2 3">
    <name type="scientific">Diplogelasinospora grovesii</name>
    <dbReference type="NCBI Taxonomy" id="303347"/>
    <lineage>
        <taxon>Eukaryota</taxon>
        <taxon>Fungi</taxon>
        <taxon>Dikarya</taxon>
        <taxon>Ascomycota</taxon>
        <taxon>Pezizomycotina</taxon>
        <taxon>Sordariomycetes</taxon>
        <taxon>Sordariomycetidae</taxon>
        <taxon>Sordariales</taxon>
        <taxon>Diplogelasinosporaceae</taxon>
        <taxon>Diplogelasinospora</taxon>
    </lineage>
</organism>
<comment type="caution">
    <text evidence="2">The sequence shown here is derived from an EMBL/GenBank/DDBJ whole genome shotgun (WGS) entry which is preliminary data.</text>
</comment>
<evidence type="ECO:0000313" key="2">
    <source>
        <dbReference type="EMBL" id="KAK3939292.1"/>
    </source>
</evidence>
<keyword evidence="3" id="KW-1185">Reference proteome</keyword>
<gene>
    <name evidence="2" type="ORF">QBC46DRAFT_409403</name>
</gene>
<protein>
    <submittedName>
        <fullName evidence="2">Uncharacterized protein</fullName>
    </submittedName>
</protein>
<evidence type="ECO:0000313" key="3">
    <source>
        <dbReference type="Proteomes" id="UP001303473"/>
    </source>
</evidence>
<dbReference type="AlphaFoldDB" id="A0AAN6N502"/>